<gene>
    <name evidence="1" type="ORF">ABH943_008296</name>
</gene>
<dbReference type="InterPro" id="IPR016181">
    <property type="entry name" value="Acyl_CoA_acyltransferase"/>
</dbReference>
<dbReference type="PANTHER" id="PTHR47017">
    <property type="entry name" value="ACYL-COA"/>
    <property type="match status" value="1"/>
</dbReference>
<dbReference type="Proteomes" id="UP001620514">
    <property type="component" value="Unassembled WGS sequence"/>
</dbReference>
<accession>A0ABW8MWZ9</accession>
<dbReference type="InterPro" id="IPR007434">
    <property type="entry name" value="FemAB-like"/>
</dbReference>
<keyword evidence="2" id="KW-1185">Reference proteome</keyword>
<dbReference type="Gene3D" id="3.40.630.30">
    <property type="match status" value="1"/>
</dbReference>
<organism evidence="1 2">
    <name type="scientific">Caballeronia udeis</name>
    <dbReference type="NCBI Taxonomy" id="1232866"/>
    <lineage>
        <taxon>Bacteria</taxon>
        <taxon>Pseudomonadati</taxon>
        <taxon>Pseudomonadota</taxon>
        <taxon>Betaproteobacteria</taxon>
        <taxon>Burkholderiales</taxon>
        <taxon>Burkholderiaceae</taxon>
        <taxon>Caballeronia</taxon>
    </lineage>
</organism>
<reference evidence="1 2" key="1">
    <citation type="submission" date="2024-10" db="EMBL/GenBank/DDBJ databases">
        <authorList>
            <person name="Deangelis K."/>
            <person name="Huntemann M."/>
            <person name="Clum A."/>
            <person name="Wang J."/>
            <person name="Palaniappan K."/>
            <person name="Ritter S."/>
            <person name="Chen I.-M."/>
            <person name="Stamatis D."/>
            <person name="Reddy T."/>
            <person name="O'Malley R."/>
            <person name="Daum C."/>
            <person name="Ng V."/>
            <person name="Ivanova N."/>
            <person name="Kyrpides N."/>
            <person name="Woyke T."/>
        </authorList>
    </citation>
    <scope>NUCLEOTIDE SEQUENCE [LARGE SCALE GENOMIC DNA]</scope>
    <source>
        <strain evidence="1 2">GAS97</strain>
    </source>
</reference>
<comment type="caution">
    <text evidence="1">The sequence shown here is derived from an EMBL/GenBank/DDBJ whole genome shotgun (WGS) entry which is preliminary data.</text>
</comment>
<reference evidence="1 2" key="2">
    <citation type="submission" date="2024-11" db="EMBL/GenBank/DDBJ databases">
        <title>Using genomics to understand microbial adaptation to soil warming.</title>
        <authorList>
            <person name="Deangelis K.M. PhD."/>
        </authorList>
    </citation>
    <scope>NUCLEOTIDE SEQUENCE [LARGE SCALE GENOMIC DNA]</scope>
    <source>
        <strain evidence="1 2">GAS97</strain>
    </source>
</reference>
<dbReference type="EMBL" id="JBIYDN010000046">
    <property type="protein sequence ID" value="MFK4448252.1"/>
    <property type="molecule type" value="Genomic_DNA"/>
</dbReference>
<name>A0ABW8MWZ9_9BURK</name>
<dbReference type="PANTHER" id="PTHR47017:SF1">
    <property type="entry name" value="ACYL-COA"/>
    <property type="match status" value="1"/>
</dbReference>
<proteinExistence type="predicted"/>
<evidence type="ECO:0000313" key="1">
    <source>
        <dbReference type="EMBL" id="MFK4448252.1"/>
    </source>
</evidence>
<sequence>MPRIIPQACALDPVRTKSCDFGENNCSALHQAPGSQPEQAPSEVSLLNRKVEIHVVDSLDSVTPEEWNRLAGDNPFVRYEFLSALQDTGCAVARTGWRPHFLLLKRDGKLTGAMPLYLKKHSRGEYVFDHAWADAFERNGLKYYPKGLSAVPFSPVTGPRLIAATHEERVMLARGAIELTKQLELSSLHVLFPQEQDLEALTEAGYMLREGVQFHWENAPGGYDSFDAFLATMSHDKRKKVKQDRRRVVDAGVTYTWLRGAQIDEEALDFFYACYENTYREHWNPPYLSREFFSRIHAAAPESVLLVIAEADGQRLACALNMIGGDVMFGRYWGTKEFISGLHFETCYMQGIQYCIENGLARFEGGAQGVHKMSRGMLPTPTWSAHWVADPRFAHAISEFLDEETTAMDQHIQELEAHTPFRKKA</sequence>
<dbReference type="SUPFAM" id="SSF55729">
    <property type="entry name" value="Acyl-CoA N-acyltransferases (Nat)"/>
    <property type="match status" value="2"/>
</dbReference>
<protein>
    <submittedName>
        <fullName evidence="1">N-acyltransferase</fullName>
    </submittedName>
</protein>
<evidence type="ECO:0000313" key="2">
    <source>
        <dbReference type="Proteomes" id="UP001620514"/>
    </source>
</evidence>
<dbReference type="Pfam" id="PF04339">
    <property type="entry name" value="FemAB_like"/>
    <property type="match status" value="1"/>
</dbReference>